<organism evidence="1 2">
    <name type="scientific">Caerostris extrusa</name>
    <name type="common">Bark spider</name>
    <name type="synonym">Caerostris bankana</name>
    <dbReference type="NCBI Taxonomy" id="172846"/>
    <lineage>
        <taxon>Eukaryota</taxon>
        <taxon>Metazoa</taxon>
        <taxon>Ecdysozoa</taxon>
        <taxon>Arthropoda</taxon>
        <taxon>Chelicerata</taxon>
        <taxon>Arachnida</taxon>
        <taxon>Araneae</taxon>
        <taxon>Araneomorphae</taxon>
        <taxon>Entelegynae</taxon>
        <taxon>Araneoidea</taxon>
        <taxon>Araneidae</taxon>
        <taxon>Caerostris</taxon>
    </lineage>
</organism>
<protein>
    <submittedName>
        <fullName evidence="1">Uncharacterized protein</fullName>
    </submittedName>
</protein>
<dbReference type="AlphaFoldDB" id="A0AAV4M6W8"/>
<sequence length="107" mass="12646">MRYAVKLHWIYWRNDLEVGYIGGNDLEVGYIEEMIWKLDILEEMIWKLDILEEMTMVIVSSFKLSITMLLSGLVKQIIKMSKRFWKLISKQKVLKSLASVDSYIAIN</sequence>
<gene>
    <name evidence="1" type="ORF">CEXT_62471</name>
</gene>
<keyword evidence="2" id="KW-1185">Reference proteome</keyword>
<evidence type="ECO:0000313" key="2">
    <source>
        <dbReference type="Proteomes" id="UP001054945"/>
    </source>
</evidence>
<reference evidence="1 2" key="1">
    <citation type="submission" date="2021-06" db="EMBL/GenBank/DDBJ databases">
        <title>Caerostris extrusa draft genome.</title>
        <authorList>
            <person name="Kono N."/>
            <person name="Arakawa K."/>
        </authorList>
    </citation>
    <scope>NUCLEOTIDE SEQUENCE [LARGE SCALE GENOMIC DNA]</scope>
</reference>
<dbReference type="Proteomes" id="UP001054945">
    <property type="component" value="Unassembled WGS sequence"/>
</dbReference>
<comment type="caution">
    <text evidence="1">The sequence shown here is derived from an EMBL/GenBank/DDBJ whole genome shotgun (WGS) entry which is preliminary data.</text>
</comment>
<name>A0AAV4M6W8_CAEEX</name>
<dbReference type="EMBL" id="BPLR01019461">
    <property type="protein sequence ID" value="GIX68108.1"/>
    <property type="molecule type" value="Genomic_DNA"/>
</dbReference>
<proteinExistence type="predicted"/>
<evidence type="ECO:0000313" key="1">
    <source>
        <dbReference type="EMBL" id="GIX68108.1"/>
    </source>
</evidence>
<accession>A0AAV4M6W8</accession>